<reference evidence="1" key="1">
    <citation type="submission" date="2022-08" db="EMBL/GenBank/DDBJ databases">
        <authorList>
            <person name="Gutierrez-Valencia J."/>
        </authorList>
    </citation>
    <scope>NUCLEOTIDE SEQUENCE</scope>
</reference>
<name>A0AAV0HFD0_9ROSI</name>
<dbReference type="EMBL" id="CAMGYJ010000002">
    <property type="protein sequence ID" value="CAI0384031.1"/>
    <property type="molecule type" value="Genomic_DNA"/>
</dbReference>
<gene>
    <name evidence="1" type="ORF">LITE_LOCUS4259</name>
</gene>
<proteinExistence type="predicted"/>
<sequence>MDHVVKSAFYKDYIEHVTAEATLHLLAEIIQQRKKEIGVILIEGKRPRSPIFDNEWDVLEADLEDVGRNIATIVGQTTELKCALLREIAELYPPSGPVKSVFWREPTRWGLKDIMGVILRGASSLER</sequence>
<evidence type="ECO:0000313" key="1">
    <source>
        <dbReference type="EMBL" id="CAI0384031.1"/>
    </source>
</evidence>
<evidence type="ECO:0000313" key="2">
    <source>
        <dbReference type="Proteomes" id="UP001154282"/>
    </source>
</evidence>
<organism evidence="1 2">
    <name type="scientific">Linum tenue</name>
    <dbReference type="NCBI Taxonomy" id="586396"/>
    <lineage>
        <taxon>Eukaryota</taxon>
        <taxon>Viridiplantae</taxon>
        <taxon>Streptophyta</taxon>
        <taxon>Embryophyta</taxon>
        <taxon>Tracheophyta</taxon>
        <taxon>Spermatophyta</taxon>
        <taxon>Magnoliopsida</taxon>
        <taxon>eudicotyledons</taxon>
        <taxon>Gunneridae</taxon>
        <taxon>Pentapetalae</taxon>
        <taxon>rosids</taxon>
        <taxon>fabids</taxon>
        <taxon>Malpighiales</taxon>
        <taxon>Linaceae</taxon>
        <taxon>Linum</taxon>
    </lineage>
</organism>
<dbReference type="Proteomes" id="UP001154282">
    <property type="component" value="Unassembled WGS sequence"/>
</dbReference>
<dbReference type="AlphaFoldDB" id="A0AAV0HFD0"/>
<accession>A0AAV0HFD0</accession>
<comment type="caution">
    <text evidence="1">The sequence shown here is derived from an EMBL/GenBank/DDBJ whole genome shotgun (WGS) entry which is preliminary data.</text>
</comment>
<keyword evidence="2" id="KW-1185">Reference proteome</keyword>
<protein>
    <submittedName>
        <fullName evidence="1">Uncharacterized protein</fullName>
    </submittedName>
</protein>